<dbReference type="SUPFAM" id="SSF54106">
    <property type="entry name" value="LysM domain"/>
    <property type="match status" value="1"/>
</dbReference>
<dbReference type="InterPro" id="IPR018392">
    <property type="entry name" value="LysM"/>
</dbReference>
<dbReference type="Pfam" id="PF01476">
    <property type="entry name" value="LysM"/>
    <property type="match status" value="1"/>
</dbReference>
<feature type="non-terminal residue" evidence="2">
    <location>
        <position position="109"/>
    </location>
</feature>
<dbReference type="PROSITE" id="PS51782">
    <property type="entry name" value="LYSM"/>
    <property type="match status" value="1"/>
</dbReference>
<organism evidence="2">
    <name type="scientific">gut metagenome</name>
    <dbReference type="NCBI Taxonomy" id="749906"/>
    <lineage>
        <taxon>unclassified sequences</taxon>
        <taxon>metagenomes</taxon>
        <taxon>organismal metagenomes</taxon>
    </lineage>
</organism>
<dbReference type="SMART" id="SM00257">
    <property type="entry name" value="LysM"/>
    <property type="match status" value="1"/>
</dbReference>
<dbReference type="AlphaFoldDB" id="J9G092"/>
<dbReference type="Gene3D" id="3.10.350.10">
    <property type="entry name" value="LysM domain"/>
    <property type="match status" value="1"/>
</dbReference>
<comment type="caution">
    <text evidence="2">The sequence shown here is derived from an EMBL/GenBank/DDBJ whole genome shotgun (WGS) entry which is preliminary data.</text>
</comment>
<accession>J9G092</accession>
<protein>
    <submittedName>
        <fullName evidence="2">LysM domain protein</fullName>
    </submittedName>
</protein>
<sequence>MVIASLLCLHASGQAHQWQDLHKVKRGETLFGIAKEYNVTIQQIIDANPEMKAEGYELQKGAWIAVPFARKGDVRREDTPSQSVSKPLKDQLLSSVRPLLPRRRRMVLS</sequence>
<evidence type="ECO:0000313" key="2">
    <source>
        <dbReference type="EMBL" id="EJW93009.1"/>
    </source>
</evidence>
<proteinExistence type="predicted"/>
<dbReference type="InterPro" id="IPR036779">
    <property type="entry name" value="LysM_dom_sf"/>
</dbReference>
<gene>
    <name evidence="2" type="ORF">EVA_18883</name>
</gene>
<reference evidence="2" key="1">
    <citation type="journal article" date="2012" name="PLoS ONE">
        <title>Gene sets for utilization of primary and secondary nutrition supplies in the distal gut of endangered iberian lynx.</title>
        <authorList>
            <person name="Alcaide M."/>
            <person name="Messina E."/>
            <person name="Richter M."/>
            <person name="Bargiela R."/>
            <person name="Peplies J."/>
            <person name="Huws S.A."/>
            <person name="Newbold C.J."/>
            <person name="Golyshin P.N."/>
            <person name="Simon M.A."/>
            <person name="Lopez G."/>
            <person name="Yakimov M.M."/>
            <person name="Ferrer M."/>
        </authorList>
    </citation>
    <scope>NUCLEOTIDE SEQUENCE</scope>
</reference>
<name>J9G092_9ZZZZ</name>
<feature type="domain" description="LysM" evidence="1">
    <location>
        <begin position="20"/>
        <end position="66"/>
    </location>
</feature>
<evidence type="ECO:0000259" key="1">
    <source>
        <dbReference type="PROSITE" id="PS51782"/>
    </source>
</evidence>
<dbReference type="CDD" id="cd00118">
    <property type="entry name" value="LysM"/>
    <property type="match status" value="1"/>
</dbReference>
<dbReference type="EMBL" id="AMCI01007207">
    <property type="protein sequence ID" value="EJW93009.1"/>
    <property type="molecule type" value="Genomic_DNA"/>
</dbReference>